<sequence length="117" mass="13090">MDNQRPSQGSQNRSDLQRDYRERERLAFRRLLGALNEVDRTNPRSRREILRQAAECLRRLGQEQIDLQRQLVFPNNVVGTASQPEVGTAGGNGRAAIVGSTAWVSVKISSGVRTMQA</sequence>
<name>A0A9P7J359_9AGAM</name>
<proteinExistence type="predicted"/>
<organism evidence="1 2">
    <name type="scientific">Suillus plorans</name>
    <dbReference type="NCBI Taxonomy" id="116603"/>
    <lineage>
        <taxon>Eukaryota</taxon>
        <taxon>Fungi</taxon>
        <taxon>Dikarya</taxon>
        <taxon>Basidiomycota</taxon>
        <taxon>Agaricomycotina</taxon>
        <taxon>Agaricomycetes</taxon>
        <taxon>Agaricomycetidae</taxon>
        <taxon>Boletales</taxon>
        <taxon>Suillineae</taxon>
        <taxon>Suillaceae</taxon>
        <taxon>Suillus</taxon>
    </lineage>
</organism>
<dbReference type="OrthoDB" id="2625441at2759"/>
<comment type="caution">
    <text evidence="1">The sequence shown here is derived from an EMBL/GenBank/DDBJ whole genome shotgun (WGS) entry which is preliminary data.</text>
</comment>
<dbReference type="EMBL" id="JABBWE010000009">
    <property type="protein sequence ID" value="KAG1800394.1"/>
    <property type="molecule type" value="Genomic_DNA"/>
</dbReference>
<keyword evidence="2" id="KW-1185">Reference proteome</keyword>
<dbReference type="RefSeq" id="XP_041164380.1">
    <property type="nucleotide sequence ID" value="XM_041299750.1"/>
</dbReference>
<gene>
    <name evidence="1" type="ORF">HD556DRAFT_1305160</name>
</gene>
<evidence type="ECO:0000313" key="2">
    <source>
        <dbReference type="Proteomes" id="UP000719766"/>
    </source>
</evidence>
<dbReference type="GeneID" id="64593514"/>
<accession>A0A9P7J359</accession>
<dbReference type="Proteomes" id="UP000719766">
    <property type="component" value="Unassembled WGS sequence"/>
</dbReference>
<dbReference type="AlphaFoldDB" id="A0A9P7J359"/>
<evidence type="ECO:0000313" key="1">
    <source>
        <dbReference type="EMBL" id="KAG1800394.1"/>
    </source>
</evidence>
<protein>
    <submittedName>
        <fullName evidence="1">Uncharacterized protein</fullName>
    </submittedName>
</protein>
<reference evidence="1" key="1">
    <citation type="journal article" date="2020" name="New Phytol.">
        <title>Comparative genomics reveals dynamic genome evolution in host specialist ectomycorrhizal fungi.</title>
        <authorList>
            <person name="Lofgren L.A."/>
            <person name="Nguyen N.H."/>
            <person name="Vilgalys R."/>
            <person name="Ruytinx J."/>
            <person name="Liao H.L."/>
            <person name="Branco S."/>
            <person name="Kuo A."/>
            <person name="LaButti K."/>
            <person name="Lipzen A."/>
            <person name="Andreopoulos W."/>
            <person name="Pangilinan J."/>
            <person name="Riley R."/>
            <person name="Hundley H."/>
            <person name="Na H."/>
            <person name="Barry K."/>
            <person name="Grigoriev I.V."/>
            <person name="Stajich J.E."/>
            <person name="Kennedy P.G."/>
        </authorList>
    </citation>
    <scope>NUCLEOTIDE SEQUENCE</scope>
    <source>
        <strain evidence="1">S12</strain>
    </source>
</reference>